<gene>
    <name evidence="3" type="ORF">P3F89_27375</name>
</gene>
<dbReference type="AlphaFoldDB" id="A0ABD7ZYP1"/>
<keyword evidence="3" id="KW-0614">Plasmid</keyword>
<dbReference type="EMBL" id="CP119876">
    <property type="protein sequence ID" value="WMY18244.1"/>
    <property type="molecule type" value="Genomic_DNA"/>
</dbReference>
<dbReference type="Pfam" id="PF04404">
    <property type="entry name" value="ERF"/>
    <property type="match status" value="1"/>
</dbReference>
<reference evidence="3 4" key="1">
    <citation type="submission" date="2023-03" db="EMBL/GenBank/DDBJ databases">
        <title>Plant growth-promoting bacteria for biocontrol of bacterial wilt in tomato.</title>
        <authorList>
            <person name="Song J."/>
            <person name="Jin Y.J."/>
        </authorList>
    </citation>
    <scope>NUCLEOTIDE SEQUENCE [LARGE SCALE GENOMIC DNA]</scope>
    <source>
        <strain evidence="3 4">T36S-23</strain>
        <plasmid evidence="3 4">unnamed</plasmid>
    </source>
</reference>
<protein>
    <submittedName>
        <fullName evidence="3">ERF family protein</fullName>
    </submittedName>
</protein>
<feature type="compositionally biased region" description="Low complexity" evidence="1">
    <location>
        <begin position="144"/>
        <end position="158"/>
    </location>
</feature>
<accession>A0ABD7ZYP1</accession>
<name>A0ABD7ZYP1_9BACI</name>
<geneLocation type="plasmid" evidence="3 4">
    <name>unnamed</name>
</geneLocation>
<feature type="domain" description="Exodeoxyribonuclease X-like C-terminal" evidence="2">
    <location>
        <begin position="179"/>
        <end position="207"/>
    </location>
</feature>
<dbReference type="InterPro" id="IPR007499">
    <property type="entry name" value="ERF_bacteria_virus"/>
</dbReference>
<feature type="region of interest" description="Disordered" evidence="1">
    <location>
        <begin position="137"/>
        <end position="167"/>
    </location>
</feature>
<evidence type="ECO:0000259" key="2">
    <source>
        <dbReference type="Pfam" id="PF20600"/>
    </source>
</evidence>
<evidence type="ECO:0000256" key="1">
    <source>
        <dbReference type="SAM" id="MobiDB-lite"/>
    </source>
</evidence>
<dbReference type="Pfam" id="PF20600">
    <property type="entry name" value="ExoX-like_C"/>
    <property type="match status" value="1"/>
</dbReference>
<dbReference type="Proteomes" id="UP001260090">
    <property type="component" value="Plasmid unnamed"/>
</dbReference>
<sequence>MNLWQKLVAIRKDIDVFVKNGKGYGYEYVTGSQILQKIKQNMDELNVILSPRMGSHNTWIHEYTNKKGKLVKDFVIEAEGSYVWINADKPEEREEIPWKFFGQQGDVSQAYGSGLTYSERYFLLKFFGIPTDEDDADARYAKDGNQSQNNNGNQNRTNTQRKEDLPLPANATEGAEIVLTFGKHEGKTLREIFKENKGYLEWLVKNDKADNRIKTAINMMFQASQQSA</sequence>
<dbReference type="InterPro" id="IPR046768">
    <property type="entry name" value="ExoX-like_C"/>
</dbReference>
<evidence type="ECO:0000313" key="3">
    <source>
        <dbReference type="EMBL" id="WMY18244.1"/>
    </source>
</evidence>
<proteinExistence type="predicted"/>
<dbReference type="GeneID" id="93011115"/>
<dbReference type="RefSeq" id="WP_270682859.1">
    <property type="nucleotide sequence ID" value="NZ_CP119876.1"/>
</dbReference>
<evidence type="ECO:0000313" key="4">
    <source>
        <dbReference type="Proteomes" id="UP001260090"/>
    </source>
</evidence>
<organism evidence="3 4">
    <name type="scientific">Bacillus tropicus</name>
    <dbReference type="NCBI Taxonomy" id="2026188"/>
    <lineage>
        <taxon>Bacteria</taxon>
        <taxon>Bacillati</taxon>
        <taxon>Bacillota</taxon>
        <taxon>Bacilli</taxon>
        <taxon>Bacillales</taxon>
        <taxon>Bacillaceae</taxon>
        <taxon>Bacillus</taxon>
        <taxon>Bacillus cereus group</taxon>
    </lineage>
</organism>